<dbReference type="GO" id="GO:0004519">
    <property type="term" value="F:endonuclease activity"/>
    <property type="evidence" value="ECO:0007669"/>
    <property type="project" value="UniProtKB-KW"/>
</dbReference>
<protein>
    <submittedName>
        <fullName evidence="3">Endonuclease/exonuclease/phosphatase family protein</fullName>
    </submittedName>
</protein>
<dbReference type="GO" id="GO:0006506">
    <property type="term" value="P:GPI anchor biosynthetic process"/>
    <property type="evidence" value="ECO:0007669"/>
    <property type="project" value="TreeGrafter"/>
</dbReference>
<name>A0A928X4A1_LEPEC</name>
<dbReference type="Pfam" id="PF03372">
    <property type="entry name" value="Exo_endo_phos"/>
    <property type="match status" value="1"/>
</dbReference>
<accession>A0A928X4A1</accession>
<keyword evidence="1" id="KW-0732">Signal</keyword>
<feature type="chain" id="PRO_5037250591" evidence="1">
    <location>
        <begin position="25"/>
        <end position="329"/>
    </location>
</feature>
<dbReference type="Proteomes" id="UP000615026">
    <property type="component" value="Unassembled WGS sequence"/>
</dbReference>
<organism evidence="3 4">
    <name type="scientific">Leptolyngbya cf. ectocarpi LEGE 11479</name>
    <dbReference type="NCBI Taxonomy" id="1828722"/>
    <lineage>
        <taxon>Bacteria</taxon>
        <taxon>Bacillati</taxon>
        <taxon>Cyanobacteriota</taxon>
        <taxon>Cyanophyceae</taxon>
        <taxon>Leptolyngbyales</taxon>
        <taxon>Leptolyngbyaceae</taxon>
        <taxon>Leptolyngbya group</taxon>
        <taxon>Leptolyngbya</taxon>
    </lineage>
</organism>
<evidence type="ECO:0000256" key="1">
    <source>
        <dbReference type="SAM" id="SignalP"/>
    </source>
</evidence>
<comment type="caution">
    <text evidence="3">The sequence shown here is derived from an EMBL/GenBank/DDBJ whole genome shotgun (WGS) entry which is preliminary data.</text>
</comment>
<dbReference type="PANTHER" id="PTHR14859">
    <property type="entry name" value="CALCOFLUOR WHITE HYPERSENSITIVE PROTEIN PRECURSOR"/>
    <property type="match status" value="1"/>
</dbReference>
<dbReference type="InterPro" id="IPR051916">
    <property type="entry name" value="GPI-anchor_lipid_remodeler"/>
</dbReference>
<feature type="domain" description="Endonuclease/exonuclease/phosphatase" evidence="2">
    <location>
        <begin position="57"/>
        <end position="319"/>
    </location>
</feature>
<dbReference type="GO" id="GO:0016020">
    <property type="term" value="C:membrane"/>
    <property type="evidence" value="ECO:0007669"/>
    <property type="project" value="GOC"/>
</dbReference>
<sequence length="329" mass="36537">MVLRLILTVLGSLALAMAVFYAWATAGSYPEENYTAVVNYDANTAAPVTGNSLTLVSYNIGYLSGLTNNQAVERSKQLFDDNLSSAIAALQPLNPDIIAFQEIDLASKRSYSVNQVEALASALDFPAAGLAINWNKNYVPFPYWPISAHFGKIVSGQAVLSRYPIVENQRVVLEKVASRPFFYNAVYLDRLAQVTQIQIQDRSIIVINIHLEAFDNPTRLNQTRAVRELAETYAQELPVLVVGDFNSAVNRPEEGERSIEIMTESELFTSATPQDQWANQPTFPSEPPEHKLDYLFYTPATIELENTRVVTEAGTASDHLPLVMTFILK</sequence>
<dbReference type="InterPro" id="IPR005135">
    <property type="entry name" value="Endo/exonuclease/phosphatase"/>
</dbReference>
<dbReference type="Gene3D" id="3.60.10.10">
    <property type="entry name" value="Endonuclease/exonuclease/phosphatase"/>
    <property type="match status" value="1"/>
</dbReference>
<feature type="signal peptide" evidence="1">
    <location>
        <begin position="1"/>
        <end position="24"/>
    </location>
</feature>
<keyword evidence="3" id="KW-0255">Endonuclease</keyword>
<keyword evidence="4" id="KW-1185">Reference proteome</keyword>
<evidence type="ECO:0000259" key="2">
    <source>
        <dbReference type="Pfam" id="PF03372"/>
    </source>
</evidence>
<reference evidence="3" key="1">
    <citation type="submission" date="2020-10" db="EMBL/GenBank/DDBJ databases">
        <authorList>
            <person name="Castelo-Branco R."/>
            <person name="Eusebio N."/>
            <person name="Adriana R."/>
            <person name="Vieira A."/>
            <person name="Brugerolle De Fraissinette N."/>
            <person name="Rezende De Castro R."/>
            <person name="Schneider M.P."/>
            <person name="Vasconcelos V."/>
            <person name="Leao P.N."/>
        </authorList>
    </citation>
    <scope>NUCLEOTIDE SEQUENCE</scope>
    <source>
        <strain evidence="3">LEGE 11479</strain>
    </source>
</reference>
<dbReference type="EMBL" id="JADEXP010000075">
    <property type="protein sequence ID" value="MBE9067096.1"/>
    <property type="molecule type" value="Genomic_DNA"/>
</dbReference>
<keyword evidence="3" id="KW-0540">Nuclease</keyword>
<evidence type="ECO:0000313" key="4">
    <source>
        <dbReference type="Proteomes" id="UP000615026"/>
    </source>
</evidence>
<keyword evidence="3" id="KW-0378">Hydrolase</keyword>
<gene>
    <name evidence="3" type="ORF">IQ260_10560</name>
</gene>
<dbReference type="PANTHER" id="PTHR14859:SF1">
    <property type="entry name" value="PGAP2-INTERACTING PROTEIN"/>
    <property type="match status" value="1"/>
</dbReference>
<dbReference type="SUPFAM" id="SSF56219">
    <property type="entry name" value="DNase I-like"/>
    <property type="match status" value="1"/>
</dbReference>
<dbReference type="RefSeq" id="WP_193993067.1">
    <property type="nucleotide sequence ID" value="NZ_JADEXP010000075.1"/>
</dbReference>
<evidence type="ECO:0000313" key="3">
    <source>
        <dbReference type="EMBL" id="MBE9067096.1"/>
    </source>
</evidence>
<dbReference type="InterPro" id="IPR036691">
    <property type="entry name" value="Endo/exonu/phosph_ase_sf"/>
</dbReference>
<proteinExistence type="predicted"/>
<dbReference type="AlphaFoldDB" id="A0A928X4A1"/>